<feature type="repeat" description="TPR" evidence="8">
    <location>
        <begin position="11"/>
        <end position="44"/>
    </location>
</feature>
<dbReference type="SUPFAM" id="SSF48452">
    <property type="entry name" value="TPR-like"/>
    <property type="match status" value="1"/>
</dbReference>
<dbReference type="GO" id="GO:0016740">
    <property type="term" value="F:transferase activity"/>
    <property type="evidence" value="ECO:0007669"/>
    <property type="project" value="UniProtKB-KW"/>
</dbReference>
<evidence type="ECO:0000256" key="2">
    <source>
        <dbReference type="ARBA" id="ARBA00005386"/>
    </source>
</evidence>
<proteinExistence type="inferred from homology"/>
<dbReference type="InterPro" id="IPR019734">
    <property type="entry name" value="TPR_rpt"/>
</dbReference>
<keyword evidence="5 10" id="KW-0808">Transferase</keyword>
<keyword evidence="7 8" id="KW-0802">TPR repeat</keyword>
<dbReference type="Pfam" id="PF13844">
    <property type="entry name" value="Glyco_transf_41"/>
    <property type="match status" value="2"/>
</dbReference>
<evidence type="ECO:0000256" key="3">
    <source>
        <dbReference type="ARBA" id="ARBA00011970"/>
    </source>
</evidence>
<gene>
    <name evidence="10" type="ORF">NG799_05120</name>
</gene>
<evidence type="ECO:0000256" key="1">
    <source>
        <dbReference type="ARBA" id="ARBA00004922"/>
    </source>
</evidence>
<evidence type="ECO:0000313" key="10">
    <source>
        <dbReference type="EMBL" id="MCT7965715.1"/>
    </source>
</evidence>
<name>A0ABT2MP15_9CYAN</name>
<keyword evidence="4" id="KW-0328">Glycosyltransferase</keyword>
<keyword evidence="11" id="KW-1185">Reference proteome</keyword>
<sequence length="749" mass="86663">MTFFSSEPRDKNLFREQVEQYRRTGDYSKAATLYEEAIEAEPDVKSHYWHLGLMLLLQREEEEATSTWLLGMLDGEAEQVDSWTAELLDILEQEAQYQETEADPLRAWLIRGHIREINPEDLNNLLSLIHLGISIDNFGGEELIDWGVIDLLQQPEEGLLDRDKLLQVFREILSHHPIQPSSLDFIEAALPHLQEHYDVIGILLPASLEIGYSLRQIRIATSILEMALQIDEHNLEVLRHLAAFYQYGIDYSKGIELAKKCYSLVKTLPEKIFANHLLMRGLMSAGGHWETVCSTIEEQERLLASLIAQEPTPLPQATVARLLTSGYFFPYFRDQPRENREIMNQLLERCQWHFQFLKQQFEQVKPYYHPSNGNPKPKSNVLPKRLNIGYISHCLKVHSVGWLVRWLIQHHNRERFKIHGYLVTNPEVGDPLNEWYIHEIECPRKLGGNNWEIAEQIYQDDIDILIDLDSITMDVTCEVMALKPAPIQVTWLGWDASGIPMIDYFIADPYVLPDSAQDYYREKIWRLPDTYIAVDGFEVGVPTLRRDELNIPHDAIVYFSGQKGYKRHPDTARLQMKIIKQVPNSYFLIKGFADNQSIQTFFINLAEEEGVECDRLRFLPPTPSEAVHRANLGIADVVLDTYPYNGATTTLETLWMGIPLVTRVGEQFAARNSYTMMMNVGVTEGIAWTDEEYVEWGVRLGTDSSLRQDISWRLGRSRQTAPLWNAQKFTREMENAYTQMWETYVRGLS</sequence>
<dbReference type="InterPro" id="IPR029489">
    <property type="entry name" value="OGT/SEC/SPY_C"/>
</dbReference>
<dbReference type="RefSeq" id="WP_368005399.1">
    <property type="nucleotide sequence ID" value="NZ_JAMXFF010000005.1"/>
</dbReference>
<evidence type="ECO:0000259" key="9">
    <source>
        <dbReference type="Pfam" id="PF13844"/>
    </source>
</evidence>
<protein>
    <recommendedName>
        <fullName evidence="3">protein O-GlcNAc transferase</fullName>
        <ecNumber evidence="3">2.4.1.255</ecNumber>
    </recommendedName>
</protein>
<dbReference type="InterPro" id="IPR051939">
    <property type="entry name" value="Glycosyltr_41/O-GlcNAc_trsf"/>
</dbReference>
<dbReference type="PANTHER" id="PTHR44835:SF1">
    <property type="entry name" value="PROTEIN O-GLCNAC TRANSFERASE"/>
    <property type="match status" value="1"/>
</dbReference>
<comment type="caution">
    <text evidence="10">The sequence shown here is derived from an EMBL/GenBank/DDBJ whole genome shotgun (WGS) entry which is preliminary data.</text>
</comment>
<evidence type="ECO:0000256" key="5">
    <source>
        <dbReference type="ARBA" id="ARBA00022679"/>
    </source>
</evidence>
<dbReference type="InterPro" id="IPR011990">
    <property type="entry name" value="TPR-like_helical_dom_sf"/>
</dbReference>
<feature type="domain" description="O-GlcNAc transferase C-terminal" evidence="9">
    <location>
        <begin position="545"/>
        <end position="733"/>
    </location>
</feature>
<evidence type="ECO:0000256" key="6">
    <source>
        <dbReference type="ARBA" id="ARBA00022737"/>
    </source>
</evidence>
<comment type="pathway">
    <text evidence="1">Protein modification; protein glycosylation.</text>
</comment>
<keyword evidence="6" id="KW-0677">Repeat</keyword>
<evidence type="ECO:0000256" key="4">
    <source>
        <dbReference type="ARBA" id="ARBA00022676"/>
    </source>
</evidence>
<dbReference type="EMBL" id="JAMXFF010000005">
    <property type="protein sequence ID" value="MCT7965715.1"/>
    <property type="molecule type" value="Genomic_DNA"/>
</dbReference>
<evidence type="ECO:0000256" key="7">
    <source>
        <dbReference type="ARBA" id="ARBA00022803"/>
    </source>
</evidence>
<dbReference type="Gene3D" id="3.40.50.2000">
    <property type="entry name" value="Glycogen Phosphorylase B"/>
    <property type="match status" value="1"/>
</dbReference>
<evidence type="ECO:0000256" key="8">
    <source>
        <dbReference type="PROSITE-ProRule" id="PRU00339"/>
    </source>
</evidence>
<accession>A0ABT2MP15</accession>
<dbReference type="EC" id="2.4.1.255" evidence="3"/>
<dbReference type="Gene3D" id="1.25.40.10">
    <property type="entry name" value="Tetratricopeptide repeat domain"/>
    <property type="match status" value="1"/>
</dbReference>
<dbReference type="Proteomes" id="UP001525890">
    <property type="component" value="Unassembled WGS sequence"/>
</dbReference>
<dbReference type="PANTHER" id="PTHR44835">
    <property type="entry name" value="UDP-N-ACETYLGLUCOSAMINE--PEPTIDE N-ACETYLGLUCOSAMINYLTRANSFERASE SPINDLY-RELATED"/>
    <property type="match status" value="1"/>
</dbReference>
<evidence type="ECO:0000313" key="11">
    <source>
        <dbReference type="Proteomes" id="UP001525890"/>
    </source>
</evidence>
<dbReference type="PROSITE" id="PS50005">
    <property type="entry name" value="TPR"/>
    <property type="match status" value="1"/>
</dbReference>
<reference evidence="10 11" key="1">
    <citation type="journal article" date="2022" name="Front. Microbiol.">
        <title>High genomic differentiation and limited gene flow indicate recent cryptic speciation within the genus Laspinema (cyanobacteria).</title>
        <authorList>
            <person name="Stanojkovic A."/>
            <person name="Skoupy S."/>
            <person name="Skaloud P."/>
            <person name="Dvorak P."/>
        </authorList>
    </citation>
    <scope>NUCLEOTIDE SEQUENCE [LARGE SCALE GENOMIC DNA]</scope>
    <source>
        <strain evidence="10 11">D2a</strain>
    </source>
</reference>
<dbReference type="Gene3D" id="3.40.50.11380">
    <property type="match status" value="1"/>
</dbReference>
<dbReference type="SUPFAM" id="SSF53756">
    <property type="entry name" value="UDP-Glycosyltransferase/glycogen phosphorylase"/>
    <property type="match status" value="1"/>
</dbReference>
<organism evidence="10 11">
    <name type="scientific">Laspinema palackyanum D2a</name>
    <dbReference type="NCBI Taxonomy" id="2953684"/>
    <lineage>
        <taxon>Bacteria</taxon>
        <taxon>Bacillati</taxon>
        <taxon>Cyanobacteriota</taxon>
        <taxon>Cyanophyceae</taxon>
        <taxon>Oscillatoriophycideae</taxon>
        <taxon>Oscillatoriales</taxon>
        <taxon>Laspinemataceae</taxon>
        <taxon>Laspinema</taxon>
        <taxon>Laspinema palackyanum</taxon>
    </lineage>
</organism>
<comment type="similarity">
    <text evidence="2">Belongs to the glycosyltransferase 41 family. O-GlcNAc transferase subfamily.</text>
</comment>
<feature type="domain" description="O-GlcNAc transferase C-terminal" evidence="9">
    <location>
        <begin position="381"/>
        <end position="535"/>
    </location>
</feature>